<reference evidence="2" key="1">
    <citation type="submission" date="2016-11" db="UniProtKB">
        <authorList>
            <consortium name="WormBaseParasite"/>
        </authorList>
    </citation>
    <scope>IDENTIFICATION</scope>
    <source>
        <strain evidence="2">KR3021</strain>
    </source>
</reference>
<dbReference type="Proteomes" id="UP000095286">
    <property type="component" value="Unplaced"/>
</dbReference>
<accession>A0AC35TN78</accession>
<sequence>MKFCNIFTVLALTVSITTAVEFSFSDDGATGPEEALVNCNGGEVWVKNYIKYECQPVKGDKSNVVAKAIGCSPENDVAGHQMLPGSTYSNQHFKWSCSVSGDLMTLKVLNCIDHQNNEVVIGNWFTKNVDSNRTTIECHGDEQSAKKVIFKWTSCVMDNGETIVEGNFRVRYADQLKKAYKNELQIGEIISCKRENGKVSLRCTGCVGENNIHVAIAGYSKLGKQWTQCRRYHEECKLVKVGSHYIDCEVGGKSYAGGEYFNATNGIGSYMCINGFVQKQGCWFKDSFYKIGEVFYEGGEPFVCDTRSESYIGFGQYKGCSGKDQDLVKFGETWREDTIMKRCSWVVDNGAITGPKEEQYACVYQEKVIPFFKIVRDANNNNILKKCALDAQGNLAMRGLTEAENADWLRKKTHNLDLLEYFAKGGQGFAAAHGSHTVEKDVAIEMNTMVKTTSPYDVCEDKLDNCAHLKPLCTNEEDEINDMLQSITNKIQNFNSIDNITSTMTSINLKVKSILQKDQSSCQNKLSILVGLVCPKSCRLCGTAFSEIDLVSKVAQQSKC</sequence>
<evidence type="ECO:0000313" key="1">
    <source>
        <dbReference type="Proteomes" id="UP000095286"/>
    </source>
</evidence>
<organism evidence="1 2">
    <name type="scientific">Rhabditophanes sp. KR3021</name>
    <dbReference type="NCBI Taxonomy" id="114890"/>
    <lineage>
        <taxon>Eukaryota</taxon>
        <taxon>Metazoa</taxon>
        <taxon>Ecdysozoa</taxon>
        <taxon>Nematoda</taxon>
        <taxon>Chromadorea</taxon>
        <taxon>Rhabditida</taxon>
        <taxon>Tylenchina</taxon>
        <taxon>Panagrolaimomorpha</taxon>
        <taxon>Strongyloidoidea</taxon>
        <taxon>Alloionematidae</taxon>
        <taxon>Rhabditophanes</taxon>
    </lineage>
</organism>
<proteinExistence type="predicted"/>
<dbReference type="WBParaSite" id="RSKR_0000262500.1">
    <property type="protein sequence ID" value="RSKR_0000262500.1"/>
    <property type="gene ID" value="RSKR_0000262500"/>
</dbReference>
<evidence type="ECO:0000313" key="2">
    <source>
        <dbReference type="WBParaSite" id="RSKR_0000262500.1"/>
    </source>
</evidence>
<name>A0AC35TN78_9BILA</name>
<protein>
    <submittedName>
        <fullName evidence="2">Uncharacterized protein</fullName>
    </submittedName>
</protein>